<dbReference type="EMBL" id="CP041637">
    <property type="protein sequence ID" value="QDO94442.1"/>
    <property type="molecule type" value="Genomic_DNA"/>
</dbReference>
<accession>A0A516GSE8</accession>
<sequence length="190" mass="22747">MINNIEYGVHFSKTLFNPTDKLFEETEAFTYKLVFEESHVVYLKKPQYKRKMMGITKAYQNSKTLYDISENFFWNADYEIKFLKEFDFENVSDLEKFYKNKPKRQISEDDNKQAIQQEHKLDPEYGYCIRTGVEIPYNPKQPMCYNAWKIWNKYGYADFPEKYCHKTGKPSEGKTSMANPILEHEEVSSR</sequence>
<name>A0A516GSE8_9FLAO</name>
<dbReference type="RefSeq" id="WP_143381327.1">
    <property type="nucleotide sequence ID" value="NZ_CP041637.1"/>
</dbReference>
<dbReference type="AlphaFoldDB" id="A0A516GSE8"/>
<dbReference type="OrthoDB" id="5500241at2"/>
<gene>
    <name evidence="2" type="ORF">FNB79_10860</name>
</gene>
<dbReference type="Proteomes" id="UP000319209">
    <property type="component" value="Chromosome"/>
</dbReference>
<dbReference type="KEGG" id="fop:FNB79_10860"/>
<proteinExistence type="predicted"/>
<feature type="region of interest" description="Disordered" evidence="1">
    <location>
        <begin position="167"/>
        <end position="190"/>
    </location>
</feature>
<keyword evidence="3" id="KW-1185">Reference proteome</keyword>
<evidence type="ECO:0000313" key="2">
    <source>
        <dbReference type="EMBL" id="QDO94442.1"/>
    </source>
</evidence>
<evidence type="ECO:0000313" key="3">
    <source>
        <dbReference type="Proteomes" id="UP000319209"/>
    </source>
</evidence>
<evidence type="ECO:0000256" key="1">
    <source>
        <dbReference type="SAM" id="MobiDB-lite"/>
    </source>
</evidence>
<organism evidence="2 3">
    <name type="scientific">Formosa sediminum</name>
    <dbReference type="NCBI Taxonomy" id="2594004"/>
    <lineage>
        <taxon>Bacteria</taxon>
        <taxon>Pseudomonadati</taxon>
        <taxon>Bacteroidota</taxon>
        <taxon>Flavobacteriia</taxon>
        <taxon>Flavobacteriales</taxon>
        <taxon>Flavobacteriaceae</taxon>
        <taxon>Formosa</taxon>
    </lineage>
</organism>
<reference evidence="2 3" key="1">
    <citation type="submission" date="2019-07" db="EMBL/GenBank/DDBJ databases">
        <title>Genome sequencing for Formosa sp. PS13.</title>
        <authorList>
            <person name="Park S.-J."/>
        </authorList>
    </citation>
    <scope>NUCLEOTIDE SEQUENCE [LARGE SCALE GENOMIC DNA]</scope>
    <source>
        <strain evidence="2 3">PS13</strain>
    </source>
</reference>
<protein>
    <submittedName>
        <fullName evidence="2">Uncharacterized protein</fullName>
    </submittedName>
</protein>